<dbReference type="Gene3D" id="3.90.550.10">
    <property type="entry name" value="Spore Coat Polysaccharide Biosynthesis Protein SpsA, Chain A"/>
    <property type="match status" value="1"/>
</dbReference>
<name>A0A139SPH7_9BACT</name>
<dbReference type="PANTHER" id="PTHR42866">
    <property type="entry name" value="3-DEOXY-MANNO-OCTULOSONATE CYTIDYLYLTRANSFERASE"/>
    <property type="match status" value="1"/>
</dbReference>
<comment type="caution">
    <text evidence="4">The sequence shown here is derived from an EMBL/GenBank/DDBJ whole genome shotgun (WGS) entry which is preliminary data.</text>
</comment>
<keyword evidence="2 4" id="KW-0548">Nucleotidyltransferase</keyword>
<dbReference type="Pfam" id="PF02348">
    <property type="entry name" value="CTP_transf_3"/>
    <property type="match status" value="1"/>
</dbReference>
<dbReference type="Proteomes" id="UP000071392">
    <property type="component" value="Unassembled WGS sequence"/>
</dbReference>
<dbReference type="InterPro" id="IPR029044">
    <property type="entry name" value="Nucleotide-diphossugar_trans"/>
</dbReference>
<organism evidence="4 5">
    <name type="scientific">Cephaloticoccus capnophilus</name>
    <dbReference type="NCBI Taxonomy" id="1548208"/>
    <lineage>
        <taxon>Bacteria</taxon>
        <taxon>Pseudomonadati</taxon>
        <taxon>Verrucomicrobiota</taxon>
        <taxon>Opitutia</taxon>
        <taxon>Opitutales</taxon>
        <taxon>Opitutaceae</taxon>
        <taxon>Cephaloticoccus</taxon>
    </lineage>
</organism>
<dbReference type="GO" id="GO:0005829">
    <property type="term" value="C:cytosol"/>
    <property type="evidence" value="ECO:0007669"/>
    <property type="project" value="TreeGrafter"/>
</dbReference>
<evidence type="ECO:0000256" key="2">
    <source>
        <dbReference type="ARBA" id="ARBA00022695"/>
    </source>
</evidence>
<evidence type="ECO:0000256" key="1">
    <source>
        <dbReference type="ARBA" id="ARBA00022679"/>
    </source>
</evidence>
<dbReference type="GO" id="GO:0009103">
    <property type="term" value="P:lipopolysaccharide biosynthetic process"/>
    <property type="evidence" value="ECO:0007669"/>
    <property type="project" value="UniProtKB-KW"/>
</dbReference>
<keyword evidence="3" id="KW-0448">Lipopolysaccharide biosynthesis</keyword>
<dbReference type="EMBL" id="LSZP01000027">
    <property type="protein sequence ID" value="KXU36361.1"/>
    <property type="molecule type" value="Genomic_DNA"/>
</dbReference>
<dbReference type="SUPFAM" id="SSF53448">
    <property type="entry name" value="Nucleotide-diphospho-sugar transferases"/>
    <property type="match status" value="1"/>
</dbReference>
<protein>
    <submittedName>
        <fullName evidence="4">3-deoxy-manno-octulosonate cytidylyltransferase</fullName>
    </submittedName>
</protein>
<evidence type="ECO:0000256" key="3">
    <source>
        <dbReference type="ARBA" id="ARBA00022985"/>
    </source>
</evidence>
<dbReference type="STRING" id="1548208.AXK12_03350"/>
<dbReference type="PANTHER" id="PTHR42866:SF2">
    <property type="entry name" value="3-DEOXY-MANNO-OCTULOSONATE CYTIDYLYLTRANSFERASE, MITOCHONDRIAL"/>
    <property type="match status" value="1"/>
</dbReference>
<dbReference type="AlphaFoldDB" id="A0A139SPH7"/>
<dbReference type="NCBIfam" id="NF003952">
    <property type="entry name" value="PRK05450.1-5"/>
    <property type="match status" value="1"/>
</dbReference>
<evidence type="ECO:0000313" key="5">
    <source>
        <dbReference type="Proteomes" id="UP000071392"/>
    </source>
</evidence>
<keyword evidence="1 4" id="KW-0808">Transferase</keyword>
<sequence>MAAKAVRRPSPSSPELAIIVPCRLESTRFPRKLLHPIKGKPLLLWVAERISAQVPALPLWFAVDDERLRDCVEAAGFRAVMTAVTHASGTDRLAEANARIGAARVINVQADEPLVSAGQIQALVGLLERGAQMTTLATPFRRVSDFHDPNQVKVVLRRDGRALYFSRAPIPFTRDAPPQEDEAATPPRQIKGAATPYRHLGLYGYTADLLAKLGSLPRGCYEDLEKLEQLRVLEAGYDIHCALTEEPSIGIDTPEDAAAFEALSAERR</sequence>
<evidence type="ECO:0000313" key="4">
    <source>
        <dbReference type="EMBL" id="KXU36361.1"/>
    </source>
</evidence>
<dbReference type="InterPro" id="IPR004528">
    <property type="entry name" value="KdsB"/>
</dbReference>
<dbReference type="InterPro" id="IPR003329">
    <property type="entry name" value="Cytidylyl_trans"/>
</dbReference>
<proteinExistence type="predicted"/>
<dbReference type="NCBIfam" id="TIGR00466">
    <property type="entry name" value="kdsB"/>
    <property type="match status" value="1"/>
</dbReference>
<dbReference type="GO" id="GO:0008690">
    <property type="term" value="F:3-deoxy-manno-octulosonate cytidylyltransferase activity"/>
    <property type="evidence" value="ECO:0007669"/>
    <property type="project" value="InterPro"/>
</dbReference>
<accession>A0A139SPH7</accession>
<gene>
    <name evidence="4" type="ORF">AXK12_03350</name>
</gene>
<dbReference type="CDD" id="cd02517">
    <property type="entry name" value="CMP-KDO-Synthetase"/>
    <property type="match status" value="1"/>
</dbReference>
<keyword evidence="5" id="KW-1185">Reference proteome</keyword>
<reference evidence="4 5" key="1">
    <citation type="submission" date="2016-02" db="EMBL/GenBank/DDBJ databases">
        <authorList>
            <person name="Wen L."/>
            <person name="He K."/>
            <person name="Yang H."/>
        </authorList>
    </citation>
    <scope>NUCLEOTIDE SEQUENCE [LARGE SCALE GENOMIC DNA]</scope>
    <source>
        <strain evidence="4 5">CV41</strain>
    </source>
</reference>